<feature type="compositionally biased region" description="Polar residues" evidence="1">
    <location>
        <begin position="1"/>
        <end position="14"/>
    </location>
</feature>
<sequence>MATNSTLAVGNETTNESRQKKGDLDLVTEVEVGILRSEREHIQLPKCRLYSRIQTAPVAIEEGKGRNFRTNSGKRSVAFMAVWALAGRRGRTKEVALRRHVIQYGLPRSRK</sequence>
<keyword evidence="3" id="KW-1185">Reference proteome</keyword>
<proteinExistence type="predicted"/>
<organism evidence="2 3">
    <name type="scientific">Punica granatum</name>
    <name type="common">Pomegranate</name>
    <dbReference type="NCBI Taxonomy" id="22663"/>
    <lineage>
        <taxon>Eukaryota</taxon>
        <taxon>Viridiplantae</taxon>
        <taxon>Streptophyta</taxon>
        <taxon>Embryophyta</taxon>
        <taxon>Tracheophyta</taxon>
        <taxon>Spermatophyta</taxon>
        <taxon>Magnoliopsida</taxon>
        <taxon>eudicotyledons</taxon>
        <taxon>Gunneridae</taxon>
        <taxon>Pentapetalae</taxon>
        <taxon>rosids</taxon>
        <taxon>malvids</taxon>
        <taxon>Myrtales</taxon>
        <taxon>Lythraceae</taxon>
        <taxon>Punica</taxon>
    </lineage>
</organism>
<evidence type="ECO:0000313" key="3">
    <source>
        <dbReference type="Proteomes" id="UP000233551"/>
    </source>
</evidence>
<accession>A0A2I0HZD2</accession>
<protein>
    <submittedName>
        <fullName evidence="2">Uncharacterized protein</fullName>
    </submittedName>
</protein>
<dbReference type="AlphaFoldDB" id="A0A2I0HZD2"/>
<feature type="region of interest" description="Disordered" evidence="1">
    <location>
        <begin position="1"/>
        <end position="21"/>
    </location>
</feature>
<dbReference type="EMBL" id="PGOL01004632">
    <property type="protein sequence ID" value="PKI36953.1"/>
    <property type="molecule type" value="Genomic_DNA"/>
</dbReference>
<name>A0A2I0HZD2_PUNGR</name>
<gene>
    <name evidence="2" type="ORF">CRG98_042654</name>
</gene>
<dbReference type="Proteomes" id="UP000233551">
    <property type="component" value="Unassembled WGS sequence"/>
</dbReference>
<evidence type="ECO:0000313" key="2">
    <source>
        <dbReference type="EMBL" id="PKI36953.1"/>
    </source>
</evidence>
<comment type="caution">
    <text evidence="2">The sequence shown here is derived from an EMBL/GenBank/DDBJ whole genome shotgun (WGS) entry which is preliminary data.</text>
</comment>
<reference evidence="2 3" key="1">
    <citation type="submission" date="2017-11" db="EMBL/GenBank/DDBJ databases">
        <title>De-novo sequencing of pomegranate (Punica granatum L.) genome.</title>
        <authorList>
            <person name="Akparov Z."/>
            <person name="Amiraslanov A."/>
            <person name="Hajiyeva S."/>
            <person name="Abbasov M."/>
            <person name="Kaur K."/>
            <person name="Hamwieh A."/>
            <person name="Solovyev V."/>
            <person name="Salamov A."/>
            <person name="Braich B."/>
            <person name="Kosarev P."/>
            <person name="Mahmoud A."/>
            <person name="Hajiyev E."/>
            <person name="Babayeva S."/>
            <person name="Izzatullayeva V."/>
            <person name="Mammadov A."/>
            <person name="Mammadov A."/>
            <person name="Sharifova S."/>
            <person name="Ojaghi J."/>
            <person name="Eynullazada K."/>
            <person name="Bayramov B."/>
            <person name="Abdulazimova A."/>
            <person name="Shahmuradov I."/>
        </authorList>
    </citation>
    <scope>NUCLEOTIDE SEQUENCE [LARGE SCALE GENOMIC DNA]</scope>
    <source>
        <strain evidence="3">cv. AG2017</strain>
        <tissue evidence="2">Leaf</tissue>
    </source>
</reference>
<evidence type="ECO:0000256" key="1">
    <source>
        <dbReference type="SAM" id="MobiDB-lite"/>
    </source>
</evidence>